<gene>
    <name evidence="1" type="ORF">BV22DRAFT_1011799</name>
</gene>
<evidence type="ECO:0000313" key="1">
    <source>
        <dbReference type="EMBL" id="KAH7925220.1"/>
    </source>
</evidence>
<proteinExistence type="predicted"/>
<protein>
    <submittedName>
        <fullName evidence="1">DUF605-domain-containing protein</fullName>
    </submittedName>
</protein>
<reference evidence="1" key="1">
    <citation type="journal article" date="2021" name="New Phytol.">
        <title>Evolutionary innovations through gain and loss of genes in the ectomycorrhizal Boletales.</title>
        <authorList>
            <person name="Wu G."/>
            <person name="Miyauchi S."/>
            <person name="Morin E."/>
            <person name="Kuo A."/>
            <person name="Drula E."/>
            <person name="Varga T."/>
            <person name="Kohler A."/>
            <person name="Feng B."/>
            <person name="Cao Y."/>
            <person name="Lipzen A."/>
            <person name="Daum C."/>
            <person name="Hundley H."/>
            <person name="Pangilinan J."/>
            <person name="Johnson J."/>
            <person name="Barry K."/>
            <person name="LaButti K."/>
            <person name="Ng V."/>
            <person name="Ahrendt S."/>
            <person name="Min B."/>
            <person name="Choi I.G."/>
            <person name="Park H."/>
            <person name="Plett J.M."/>
            <person name="Magnuson J."/>
            <person name="Spatafora J.W."/>
            <person name="Nagy L.G."/>
            <person name="Henrissat B."/>
            <person name="Grigoriev I.V."/>
            <person name="Yang Z.L."/>
            <person name="Xu J."/>
            <person name="Martin F.M."/>
        </authorList>
    </citation>
    <scope>NUCLEOTIDE SEQUENCE</scope>
    <source>
        <strain evidence="1">KUC20120723A-06</strain>
    </source>
</reference>
<organism evidence="1 2">
    <name type="scientific">Leucogyrophana mollusca</name>
    <dbReference type="NCBI Taxonomy" id="85980"/>
    <lineage>
        <taxon>Eukaryota</taxon>
        <taxon>Fungi</taxon>
        <taxon>Dikarya</taxon>
        <taxon>Basidiomycota</taxon>
        <taxon>Agaricomycotina</taxon>
        <taxon>Agaricomycetes</taxon>
        <taxon>Agaricomycetidae</taxon>
        <taxon>Boletales</taxon>
        <taxon>Boletales incertae sedis</taxon>
        <taxon>Leucogyrophana</taxon>
    </lineage>
</organism>
<feature type="non-terminal residue" evidence="1">
    <location>
        <position position="171"/>
    </location>
</feature>
<name>A0ACB8BIN8_9AGAM</name>
<keyword evidence="2" id="KW-1185">Reference proteome</keyword>
<comment type="caution">
    <text evidence="1">The sequence shown here is derived from an EMBL/GenBank/DDBJ whole genome shotgun (WGS) entry which is preliminary data.</text>
</comment>
<evidence type="ECO:0000313" key="2">
    <source>
        <dbReference type="Proteomes" id="UP000790709"/>
    </source>
</evidence>
<dbReference type="EMBL" id="MU266407">
    <property type="protein sequence ID" value="KAH7925220.1"/>
    <property type="molecule type" value="Genomic_DNA"/>
</dbReference>
<dbReference type="Proteomes" id="UP000790709">
    <property type="component" value="Unassembled WGS sequence"/>
</dbReference>
<accession>A0ACB8BIN8</accession>
<sequence>MSLLGLPQVTPELKSISPFLQRADELVKKEPVIAYWCAYYAAQVGISLKAKDNASRNLLLELLGALERLKTDIGPNDAVDSEAASAAYVENFALKVFRMADDEDREGQATRSTAKKFLAAANFFEVLKVFPKSEQSESTEGKIKYAKWKAADIAKAYREGRRPTPGPAGSQ</sequence>